<evidence type="ECO:0000313" key="1">
    <source>
        <dbReference type="EMBL" id="PIQ70266.1"/>
    </source>
</evidence>
<accession>A0A2H0KGA2</accession>
<name>A0A2H0KGA2_9BACT</name>
<protein>
    <submittedName>
        <fullName evidence="1">Uncharacterized protein</fullName>
    </submittedName>
</protein>
<dbReference type="AlphaFoldDB" id="A0A2H0KGA2"/>
<sequence length="69" mass="7999">MFEIADSYSAIVNILDQKVTTDGILYGVEVKIEDPEKVESYWREVLFGLPTKCTLTLHPTLNWKGYYKK</sequence>
<proteinExistence type="predicted"/>
<gene>
    <name evidence="1" type="ORF">COV89_01375</name>
</gene>
<dbReference type="EMBL" id="PCVI01000023">
    <property type="protein sequence ID" value="PIQ70266.1"/>
    <property type="molecule type" value="Genomic_DNA"/>
</dbReference>
<organism evidence="1 2">
    <name type="scientific">Candidatus Shapirobacteria bacterium CG11_big_fil_rev_8_21_14_0_20_40_12</name>
    <dbReference type="NCBI Taxonomy" id="1974889"/>
    <lineage>
        <taxon>Bacteria</taxon>
        <taxon>Candidatus Shapironibacteriota</taxon>
    </lineage>
</organism>
<dbReference type="Proteomes" id="UP000231371">
    <property type="component" value="Unassembled WGS sequence"/>
</dbReference>
<evidence type="ECO:0000313" key="2">
    <source>
        <dbReference type="Proteomes" id="UP000231371"/>
    </source>
</evidence>
<comment type="caution">
    <text evidence="1">The sequence shown here is derived from an EMBL/GenBank/DDBJ whole genome shotgun (WGS) entry which is preliminary data.</text>
</comment>
<reference evidence="1 2" key="1">
    <citation type="submission" date="2017-09" db="EMBL/GenBank/DDBJ databases">
        <title>Depth-based differentiation of microbial function through sediment-hosted aquifers and enrichment of novel symbionts in the deep terrestrial subsurface.</title>
        <authorList>
            <person name="Probst A.J."/>
            <person name="Ladd B."/>
            <person name="Jarett J.K."/>
            <person name="Geller-Mcgrath D.E."/>
            <person name="Sieber C.M."/>
            <person name="Emerson J.B."/>
            <person name="Anantharaman K."/>
            <person name="Thomas B.C."/>
            <person name="Malmstrom R."/>
            <person name="Stieglmeier M."/>
            <person name="Klingl A."/>
            <person name="Woyke T."/>
            <person name="Ryan C.M."/>
            <person name="Banfield J.F."/>
        </authorList>
    </citation>
    <scope>NUCLEOTIDE SEQUENCE [LARGE SCALE GENOMIC DNA]</scope>
    <source>
        <strain evidence="1">CG11_big_fil_rev_8_21_14_0_20_40_12</strain>
    </source>
</reference>